<dbReference type="STRING" id="1134435.AC731_018295"/>
<evidence type="ECO:0000313" key="3">
    <source>
        <dbReference type="Proteomes" id="UP000036902"/>
    </source>
</evidence>
<dbReference type="InterPro" id="IPR016087">
    <property type="entry name" value="Chalcone_isomerase"/>
</dbReference>
<dbReference type="EMBL" id="CP014646">
    <property type="protein sequence ID" value="AMO38724.1"/>
    <property type="molecule type" value="Genomic_DNA"/>
</dbReference>
<gene>
    <name evidence="2" type="ORF">AC731_018295</name>
</gene>
<dbReference type="RefSeq" id="WP_048708316.1">
    <property type="nucleotide sequence ID" value="NZ_CP014646.1"/>
</dbReference>
<sequence length="188" mass="20984">MNTTRRRARLGACVAAGLALALQMMPLYAYVLPAAEEFAPAPLRVLGEGEMRWLGFKLYDVRLLVAAGASAPEADPHALAIRYARDIDGRRLVDTSIDEMRRLGERDEATLQRWRDELARALPSVRAGDTLVGLHQPGEGARFWHEGRLTAEIDDPELARAFFAIWLDARTREPELRARLLGLDGRAQ</sequence>
<protein>
    <recommendedName>
        <fullName evidence="1">Chalcone isomerase domain-containing protein</fullName>
    </recommendedName>
</protein>
<dbReference type="Proteomes" id="UP000036902">
    <property type="component" value="Chromosome"/>
</dbReference>
<accession>A0A127KAL8</accession>
<name>A0A127KAL8_9RHOO</name>
<dbReference type="AlphaFoldDB" id="A0A127KAL8"/>
<evidence type="ECO:0000259" key="1">
    <source>
        <dbReference type="Pfam" id="PF16036"/>
    </source>
</evidence>
<reference evidence="3" key="1">
    <citation type="submission" date="2016-03" db="EMBL/GenBank/DDBJ databases">
        <authorList>
            <person name="Ma C."/>
            <person name="Zhou S."/>
            <person name="Yang G."/>
        </authorList>
    </citation>
    <scope>NUCLEOTIDE SEQUENCE [LARGE SCALE GENOMIC DNA]</scope>
    <source>
        <strain evidence="3">SgZ-1</strain>
    </source>
</reference>
<dbReference type="Pfam" id="PF16036">
    <property type="entry name" value="Chalcone_3"/>
    <property type="match status" value="1"/>
</dbReference>
<keyword evidence="3" id="KW-1185">Reference proteome</keyword>
<proteinExistence type="predicted"/>
<dbReference type="KEGG" id="thu:AC731_018295"/>
<feature type="domain" description="Chalcone isomerase" evidence="1">
    <location>
        <begin position="56"/>
        <end position="182"/>
    </location>
</feature>
<evidence type="ECO:0000313" key="2">
    <source>
        <dbReference type="EMBL" id="AMO38724.1"/>
    </source>
</evidence>
<organism evidence="2 3">
    <name type="scientific">Thauera humireducens</name>
    <dbReference type="NCBI Taxonomy" id="1134435"/>
    <lineage>
        <taxon>Bacteria</taxon>
        <taxon>Pseudomonadati</taxon>
        <taxon>Pseudomonadota</taxon>
        <taxon>Betaproteobacteria</taxon>
        <taxon>Rhodocyclales</taxon>
        <taxon>Zoogloeaceae</taxon>
        <taxon>Thauera</taxon>
    </lineage>
</organism>